<reference evidence="1 2" key="1">
    <citation type="submission" date="2019-03" db="EMBL/GenBank/DDBJ databases">
        <title>First draft genome of Liparis tanakae, snailfish: a comprehensive survey of snailfish specific genes.</title>
        <authorList>
            <person name="Kim W."/>
            <person name="Song I."/>
            <person name="Jeong J.-H."/>
            <person name="Kim D."/>
            <person name="Kim S."/>
            <person name="Ryu S."/>
            <person name="Song J.Y."/>
            <person name="Lee S.K."/>
        </authorList>
    </citation>
    <scope>NUCLEOTIDE SEQUENCE [LARGE SCALE GENOMIC DNA]</scope>
    <source>
        <tissue evidence="1">Muscle</tissue>
    </source>
</reference>
<sequence>MLNIVICEDLVNVYDNTVLLPSLAHLSENLNCFTHTAPCFTPRLGLYGVLIKCFEKLVCQHPRYEHRDSEV</sequence>
<gene>
    <name evidence="1" type="ORF">EYF80_024409</name>
</gene>
<keyword evidence="2" id="KW-1185">Reference proteome</keyword>
<organism evidence="1 2">
    <name type="scientific">Liparis tanakae</name>
    <name type="common">Tanaka's snailfish</name>
    <dbReference type="NCBI Taxonomy" id="230148"/>
    <lineage>
        <taxon>Eukaryota</taxon>
        <taxon>Metazoa</taxon>
        <taxon>Chordata</taxon>
        <taxon>Craniata</taxon>
        <taxon>Vertebrata</taxon>
        <taxon>Euteleostomi</taxon>
        <taxon>Actinopterygii</taxon>
        <taxon>Neopterygii</taxon>
        <taxon>Teleostei</taxon>
        <taxon>Neoteleostei</taxon>
        <taxon>Acanthomorphata</taxon>
        <taxon>Eupercaria</taxon>
        <taxon>Perciformes</taxon>
        <taxon>Cottioidei</taxon>
        <taxon>Cottales</taxon>
        <taxon>Liparidae</taxon>
        <taxon>Liparis</taxon>
    </lineage>
</organism>
<accession>A0A4Z2HKA9</accession>
<dbReference type="Proteomes" id="UP000314294">
    <property type="component" value="Unassembled WGS sequence"/>
</dbReference>
<protein>
    <submittedName>
        <fullName evidence="1">Uncharacterized protein</fullName>
    </submittedName>
</protein>
<evidence type="ECO:0000313" key="1">
    <source>
        <dbReference type="EMBL" id="TNN65373.1"/>
    </source>
</evidence>
<name>A0A4Z2HKA9_9TELE</name>
<comment type="caution">
    <text evidence="1">The sequence shown here is derived from an EMBL/GenBank/DDBJ whole genome shotgun (WGS) entry which is preliminary data.</text>
</comment>
<proteinExistence type="predicted"/>
<dbReference type="AlphaFoldDB" id="A0A4Z2HKA9"/>
<dbReference type="EMBL" id="SRLO01000236">
    <property type="protein sequence ID" value="TNN65373.1"/>
    <property type="molecule type" value="Genomic_DNA"/>
</dbReference>
<evidence type="ECO:0000313" key="2">
    <source>
        <dbReference type="Proteomes" id="UP000314294"/>
    </source>
</evidence>